<gene>
    <name evidence="1" type="ORF">TWF102_006969</name>
</gene>
<comment type="caution">
    <text evidence="1">The sequence shown here is derived from an EMBL/GenBank/DDBJ whole genome shotgun (WGS) entry which is preliminary data.</text>
</comment>
<evidence type="ECO:0000313" key="2">
    <source>
        <dbReference type="Proteomes" id="UP000475325"/>
    </source>
</evidence>
<dbReference type="AlphaFoldDB" id="A0A7C8NDY8"/>
<organism evidence="1 2">
    <name type="scientific">Orbilia oligospora</name>
    <name type="common">Nematode-trapping fungus</name>
    <name type="synonym">Arthrobotrys oligospora</name>
    <dbReference type="NCBI Taxonomy" id="2813651"/>
    <lineage>
        <taxon>Eukaryota</taxon>
        <taxon>Fungi</taxon>
        <taxon>Dikarya</taxon>
        <taxon>Ascomycota</taxon>
        <taxon>Pezizomycotina</taxon>
        <taxon>Orbiliomycetes</taxon>
        <taxon>Orbiliales</taxon>
        <taxon>Orbiliaceae</taxon>
        <taxon>Orbilia</taxon>
    </lineage>
</organism>
<dbReference type="EMBL" id="WIQW01000004">
    <property type="protein sequence ID" value="KAF3111296.1"/>
    <property type="molecule type" value="Genomic_DNA"/>
</dbReference>
<proteinExistence type="predicted"/>
<sequence>MEFSVFFSASSNLIRNANPLEALSLIPPSSSLTPVNECHVLRKLYRWMANWDRRSIPHLVKVNNQFCEYFGNKPSPELQSQVHGLNGPDLCEADLPSLANIAGAAKSIGGILDPKILLIWTRLYLEVCCYLSDQLSIWVRDHSYLQYDDNSITCEVRSSISSILPPHTTPSPSIVKLLLAHKTQFLRHSDSPSWVCVLCSTHVSCRSFLHEHWKKEHLDHPHFLYFWPLQCNTCREYTPYRTEPEPHCQFCFGVNGLGSAYLILYEHYRWLFYECLYGGAMLSNTLVRKIAERLNPLLDHHNAQPILDTKNIFWIFHLHERMENLDNTPMRLENVEAYQSVHNALAAHIVNRSKKQEFRRKEPLIAWAFLPELVHFLITDKGYPAEYGEKWFRQYVVTCFTLVREASSLRKDCVEV</sequence>
<dbReference type="Proteomes" id="UP000475325">
    <property type="component" value="Unassembled WGS sequence"/>
</dbReference>
<name>A0A7C8NDY8_ORBOL</name>
<reference evidence="1 2" key="1">
    <citation type="submission" date="2019-06" db="EMBL/GenBank/DDBJ databases">
        <authorList>
            <person name="Palmer J.M."/>
        </authorList>
    </citation>
    <scope>NUCLEOTIDE SEQUENCE [LARGE SCALE GENOMIC DNA]</scope>
    <source>
        <strain evidence="1 2">TWF102</strain>
    </source>
</reference>
<protein>
    <submittedName>
        <fullName evidence="1">Uncharacterized protein</fullName>
    </submittedName>
</protein>
<evidence type="ECO:0000313" key="1">
    <source>
        <dbReference type="EMBL" id="KAF3111296.1"/>
    </source>
</evidence>
<accession>A0A7C8NDY8</accession>